<accession>A0A179SI52</accession>
<dbReference type="EMBL" id="JAEHTE010000026">
    <property type="protein sequence ID" value="MBI6886061.1"/>
    <property type="molecule type" value="Genomic_DNA"/>
</dbReference>
<comment type="caution">
    <text evidence="1">The sequence shown here is derived from an EMBL/GenBank/DDBJ whole genome shotgun (WGS) entry which is preliminary data.</text>
</comment>
<evidence type="ECO:0000313" key="2">
    <source>
        <dbReference type="Proteomes" id="UP000637061"/>
    </source>
</evidence>
<name>A0A179SI52_PSEPU</name>
<gene>
    <name evidence="1" type="ORF">JEU22_19330</name>
</gene>
<organism evidence="1 2">
    <name type="scientific">Pseudomonas putida</name>
    <name type="common">Arthrobacter siderocapsulatus</name>
    <dbReference type="NCBI Taxonomy" id="303"/>
    <lineage>
        <taxon>Bacteria</taxon>
        <taxon>Pseudomonadati</taxon>
        <taxon>Pseudomonadota</taxon>
        <taxon>Gammaproteobacteria</taxon>
        <taxon>Pseudomonadales</taxon>
        <taxon>Pseudomonadaceae</taxon>
        <taxon>Pseudomonas</taxon>
    </lineage>
</organism>
<proteinExistence type="predicted"/>
<reference evidence="1" key="1">
    <citation type="submission" date="2020-12" db="EMBL/GenBank/DDBJ databases">
        <title>Enhanced detection system for hospital associated transmission using whole genome sequencing surveillance.</title>
        <authorList>
            <person name="Harrison L.H."/>
            <person name="Van Tyne D."/>
            <person name="Marsh J.W."/>
            <person name="Griffith M.P."/>
            <person name="Snyder D.J."/>
            <person name="Cooper V.S."/>
            <person name="Mustapha M."/>
        </authorList>
    </citation>
    <scope>NUCLEOTIDE SEQUENCE</scope>
    <source>
        <strain evidence="1">PSB00042</strain>
    </source>
</reference>
<protein>
    <submittedName>
        <fullName evidence="1">Uncharacterized protein</fullName>
    </submittedName>
</protein>
<dbReference type="RefSeq" id="WP_014592438.1">
    <property type="nucleotide sequence ID" value="NZ_CP099727.1"/>
</dbReference>
<dbReference type="AlphaFoldDB" id="A0A179SI52"/>
<evidence type="ECO:0000313" key="1">
    <source>
        <dbReference type="EMBL" id="MBI6886061.1"/>
    </source>
</evidence>
<dbReference type="Proteomes" id="UP000637061">
    <property type="component" value="Unassembled WGS sequence"/>
</dbReference>
<sequence length="391" mass="41645">MKKDFDAAREARKWKVSLGASLVLTSTLAWAYCPPQYQENTVAPAFTAATQTLNGLVSGVDASLSALLETESQRLTSAIAILTKQKALAANQIAEAGHNAAQQTATGLKVLAQTQRVKQSRFDYGGEFGQGFSPCSVYATRTLISARDADMGTEVRQRVKSEIVAAPGTYAEPISAQAALVKARKQFCTQDQADSGLCESVGSLPGADLTVATLFEPVMENEPLYQAKVGFVNNVAGLPDGPVPASAGKSAATEDYALSKARKDALVSPALASLKAIQLDYSGVEGTETGTDLPLAVHFRNEVKRYSGNTPQYDSWARVMAAQNERGALIEILKIKALDLAILEKQYRQYESMEAQLASLVSMSVTAAGAQTQTTRAAENAARQNVQQSVQ</sequence>